<dbReference type="Gene3D" id="3.40.50.1820">
    <property type="entry name" value="alpha/beta hydrolase"/>
    <property type="match status" value="1"/>
</dbReference>
<organism evidence="3 4">
    <name type="scientific">[Ruminococcus] torques</name>
    <dbReference type="NCBI Taxonomy" id="33039"/>
    <lineage>
        <taxon>Bacteria</taxon>
        <taxon>Bacillati</taxon>
        <taxon>Bacillota</taxon>
        <taxon>Clostridia</taxon>
        <taxon>Lachnospirales</taxon>
        <taxon>Lachnospiraceae</taxon>
        <taxon>Mediterraneibacter</taxon>
    </lineage>
</organism>
<dbReference type="RefSeq" id="WP_055170453.1">
    <property type="nucleotide sequence ID" value="NZ_CZBX01000001.1"/>
</dbReference>
<sequence length="336" mass="38394">MIGERIELWHKEEYHYPAAHGFIPIMVSYIHEDELMHPAMLVVPGGGYRLVSPSEAHLVAMEFYQAGYNVFVLEYTVNPLDEAPLKLQPLNDISRAMRMIRFRAEQLHVLLDRIVVCGFSAGGHLCASLCVHGKDIKDPDEKYQKFSNKPDAAVLSYPVITTGKYTHKDSFVALFGKNPTKKELEYMSIEKYVTKEIPPCFIWQTATDGTVPVQNSYLLAQKCLEEGVPFAHHVFSEGVHGMSVATEDWLERRGRQPYTQEQLRMLAEAILAGETSFSKEKGEELLVQNGIGRTQPPKWTAEQKEEIRKTLKEVQIWPKLAEEWLEKIINYKGETR</sequence>
<dbReference type="InterPro" id="IPR029058">
    <property type="entry name" value="AB_hydrolase_fold"/>
</dbReference>
<reference evidence="3 4" key="1">
    <citation type="submission" date="2015-09" db="EMBL/GenBank/DDBJ databases">
        <authorList>
            <consortium name="Pathogen Informatics"/>
        </authorList>
    </citation>
    <scope>NUCLEOTIDE SEQUENCE [LARGE SCALE GENOMIC DNA]</scope>
    <source>
        <strain evidence="3 4">2789STDY5834889</strain>
    </source>
</reference>
<dbReference type="PANTHER" id="PTHR48081:SF6">
    <property type="entry name" value="PEPTIDASE S9 PROLYL OLIGOPEPTIDASE CATALYTIC DOMAIN-CONTAINING PROTEIN"/>
    <property type="match status" value="1"/>
</dbReference>
<dbReference type="Pfam" id="PF20434">
    <property type="entry name" value="BD-FAE"/>
    <property type="match status" value="1"/>
</dbReference>
<protein>
    <submittedName>
        <fullName evidence="3">Acetyl esterase</fullName>
    </submittedName>
</protein>
<dbReference type="PANTHER" id="PTHR48081">
    <property type="entry name" value="AB HYDROLASE SUPERFAMILY PROTEIN C4A8.06C"/>
    <property type="match status" value="1"/>
</dbReference>
<evidence type="ECO:0000313" key="4">
    <source>
        <dbReference type="Proteomes" id="UP000078383"/>
    </source>
</evidence>
<feature type="domain" description="BD-FAE-like" evidence="2">
    <location>
        <begin position="36"/>
        <end position="222"/>
    </location>
</feature>
<dbReference type="InterPro" id="IPR049492">
    <property type="entry name" value="BD-FAE-like_dom"/>
</dbReference>
<evidence type="ECO:0000259" key="2">
    <source>
        <dbReference type="Pfam" id="PF20434"/>
    </source>
</evidence>
<accession>A0A174Z400</accession>
<dbReference type="Proteomes" id="UP000078383">
    <property type="component" value="Unassembled WGS sequence"/>
</dbReference>
<name>A0A174Z400_9FIRM</name>
<gene>
    <name evidence="3" type="ORF">ERS852502_00063</name>
</gene>
<dbReference type="GO" id="GO:0016787">
    <property type="term" value="F:hydrolase activity"/>
    <property type="evidence" value="ECO:0007669"/>
    <property type="project" value="UniProtKB-KW"/>
</dbReference>
<keyword evidence="1" id="KW-0378">Hydrolase</keyword>
<evidence type="ECO:0000256" key="1">
    <source>
        <dbReference type="ARBA" id="ARBA00022801"/>
    </source>
</evidence>
<proteinExistence type="predicted"/>
<dbReference type="AlphaFoldDB" id="A0A174Z400"/>
<dbReference type="OrthoDB" id="9794725at2"/>
<dbReference type="InterPro" id="IPR050300">
    <property type="entry name" value="GDXG_lipolytic_enzyme"/>
</dbReference>
<evidence type="ECO:0000313" key="3">
    <source>
        <dbReference type="EMBL" id="CUQ80637.1"/>
    </source>
</evidence>
<dbReference type="EMBL" id="CZBX01000001">
    <property type="protein sequence ID" value="CUQ80637.1"/>
    <property type="molecule type" value="Genomic_DNA"/>
</dbReference>
<dbReference type="SUPFAM" id="SSF53474">
    <property type="entry name" value="alpha/beta-Hydrolases"/>
    <property type="match status" value="1"/>
</dbReference>